<keyword evidence="9 13" id="KW-1133">Transmembrane helix</keyword>
<dbReference type="GO" id="GO:0005739">
    <property type="term" value="C:mitochondrion"/>
    <property type="evidence" value="ECO:0007669"/>
    <property type="project" value="TreeGrafter"/>
</dbReference>
<sequence length="355" mass="40257">MASSIRAARCLRAFATGRGAWPKALGAQIPCATQLLAQRRWHAGQESLNDHRPSIKHFRESAVPHPLISKSHQHLDADERPVVSLMHNHVWSKEEIDARLGNLYQHKPQKLSDRVMHGVMYSLYRSFNWMTGFKPVNTPVKAVEWRLIVLESFAGVPGFMAAMFRHFRSLRTLQRDHGWIHTLLEEAENERMHLLVCMKMFKASAITRSLVVAAQVCMTPFLALIYVVHPKAVHRFVGYLEETACMTYANIIHQVETPGTPLHEAWAKLPAPALAKAYWKLSDEALWVDTLKCMFADECNHRDVNHTFATMESDDPNPFVEKHKADAIHAWRLENGGLSADIGCYQTLGTKKPAA</sequence>
<evidence type="ECO:0000256" key="1">
    <source>
        <dbReference type="ARBA" id="ARBA00001962"/>
    </source>
</evidence>
<evidence type="ECO:0000256" key="12">
    <source>
        <dbReference type="ARBA" id="ARBA00023136"/>
    </source>
</evidence>
<evidence type="ECO:0000256" key="4">
    <source>
        <dbReference type="ARBA" id="ARBA00022448"/>
    </source>
</evidence>
<evidence type="ECO:0000256" key="3">
    <source>
        <dbReference type="ARBA" id="ARBA00008388"/>
    </source>
</evidence>
<feature type="transmembrane region" description="Helical" evidence="13">
    <location>
        <begin position="209"/>
        <end position="228"/>
    </location>
</feature>
<dbReference type="EMBL" id="CAJNNV010027431">
    <property type="protein sequence ID" value="CAE8620385.1"/>
    <property type="molecule type" value="Genomic_DNA"/>
</dbReference>
<dbReference type="OrthoDB" id="16906at2759"/>
<evidence type="ECO:0008006" key="16">
    <source>
        <dbReference type="Google" id="ProtNLM"/>
    </source>
</evidence>
<evidence type="ECO:0000256" key="8">
    <source>
        <dbReference type="ARBA" id="ARBA00022982"/>
    </source>
</evidence>
<comment type="similarity">
    <text evidence="3">Belongs to the alternative oxidase family.</text>
</comment>
<evidence type="ECO:0000256" key="5">
    <source>
        <dbReference type="ARBA" id="ARBA00022660"/>
    </source>
</evidence>
<evidence type="ECO:0000256" key="9">
    <source>
        <dbReference type="ARBA" id="ARBA00022989"/>
    </source>
</evidence>
<dbReference type="Gene3D" id="1.20.1260.140">
    <property type="entry name" value="Alternative oxidase"/>
    <property type="match status" value="1"/>
</dbReference>
<keyword evidence="10" id="KW-0560">Oxidoreductase</keyword>
<dbReference type="GO" id="GO:0010230">
    <property type="term" value="P:alternative respiration"/>
    <property type="evidence" value="ECO:0007669"/>
    <property type="project" value="TreeGrafter"/>
</dbReference>
<organism evidence="14 15">
    <name type="scientific">Polarella glacialis</name>
    <name type="common">Dinoflagellate</name>
    <dbReference type="NCBI Taxonomy" id="89957"/>
    <lineage>
        <taxon>Eukaryota</taxon>
        <taxon>Sar</taxon>
        <taxon>Alveolata</taxon>
        <taxon>Dinophyceae</taxon>
        <taxon>Suessiales</taxon>
        <taxon>Suessiaceae</taxon>
        <taxon>Polarella</taxon>
    </lineage>
</organism>
<comment type="cofactor">
    <cofactor evidence="1">
        <name>Fe cation</name>
        <dbReference type="ChEBI" id="CHEBI:24875"/>
    </cofactor>
</comment>
<dbReference type="GO" id="GO:0016020">
    <property type="term" value="C:membrane"/>
    <property type="evidence" value="ECO:0007669"/>
    <property type="project" value="UniProtKB-SubCell"/>
</dbReference>
<evidence type="ECO:0000256" key="13">
    <source>
        <dbReference type="SAM" id="Phobius"/>
    </source>
</evidence>
<dbReference type="Proteomes" id="UP000654075">
    <property type="component" value="Unassembled WGS sequence"/>
</dbReference>
<protein>
    <recommendedName>
        <fullName evidence="16">Alternative oxidase</fullName>
    </recommendedName>
</protein>
<keyword evidence="15" id="KW-1185">Reference proteome</keyword>
<evidence type="ECO:0000256" key="11">
    <source>
        <dbReference type="ARBA" id="ARBA00023004"/>
    </source>
</evidence>
<evidence type="ECO:0000256" key="6">
    <source>
        <dbReference type="ARBA" id="ARBA00022692"/>
    </source>
</evidence>
<evidence type="ECO:0000313" key="15">
    <source>
        <dbReference type="Proteomes" id="UP000654075"/>
    </source>
</evidence>
<dbReference type="AlphaFoldDB" id="A0A813G2R5"/>
<dbReference type="OMA" id="VNMFFLA"/>
<gene>
    <name evidence="14" type="ORF">PGLA1383_LOCUS37947</name>
</gene>
<comment type="caution">
    <text evidence="14">The sequence shown here is derived from an EMBL/GenBank/DDBJ whole genome shotgun (WGS) entry which is preliminary data.</text>
</comment>
<proteinExistence type="inferred from homology"/>
<name>A0A813G2R5_POLGL</name>
<evidence type="ECO:0000256" key="2">
    <source>
        <dbReference type="ARBA" id="ARBA00004370"/>
    </source>
</evidence>
<dbReference type="Pfam" id="PF01786">
    <property type="entry name" value="AOX"/>
    <property type="match status" value="1"/>
</dbReference>
<keyword evidence="8" id="KW-0249">Electron transport</keyword>
<evidence type="ECO:0000256" key="7">
    <source>
        <dbReference type="ARBA" id="ARBA00022723"/>
    </source>
</evidence>
<dbReference type="PANTHER" id="PTHR31803">
    <property type="entry name" value="ALTERNATIVE OXIDASE"/>
    <property type="match status" value="1"/>
</dbReference>
<comment type="subcellular location">
    <subcellularLocation>
        <location evidence="2">Membrane</location>
    </subcellularLocation>
</comment>
<dbReference type="PANTHER" id="PTHR31803:SF3">
    <property type="entry name" value="ALTERNATIVE OXIDASE"/>
    <property type="match status" value="1"/>
</dbReference>
<keyword evidence="5" id="KW-0679">Respiratory chain</keyword>
<dbReference type="InterPro" id="IPR002680">
    <property type="entry name" value="AOX"/>
</dbReference>
<keyword evidence="7" id="KW-0479">Metal-binding</keyword>
<keyword evidence="4" id="KW-0813">Transport</keyword>
<keyword evidence="6 13" id="KW-0812">Transmembrane</keyword>
<evidence type="ECO:0000313" key="14">
    <source>
        <dbReference type="EMBL" id="CAE8620385.1"/>
    </source>
</evidence>
<accession>A0A813G2R5</accession>
<dbReference type="GO" id="GO:0046872">
    <property type="term" value="F:metal ion binding"/>
    <property type="evidence" value="ECO:0007669"/>
    <property type="project" value="UniProtKB-KW"/>
</dbReference>
<keyword evidence="11" id="KW-0408">Iron</keyword>
<dbReference type="GO" id="GO:0009916">
    <property type="term" value="F:alternative oxidase activity"/>
    <property type="evidence" value="ECO:0007669"/>
    <property type="project" value="InterPro"/>
</dbReference>
<dbReference type="InterPro" id="IPR038659">
    <property type="entry name" value="AOX_sf"/>
</dbReference>
<keyword evidence="12 13" id="KW-0472">Membrane</keyword>
<reference evidence="14" key="1">
    <citation type="submission" date="2021-02" db="EMBL/GenBank/DDBJ databases">
        <authorList>
            <person name="Dougan E. K."/>
            <person name="Rhodes N."/>
            <person name="Thang M."/>
            <person name="Chan C."/>
        </authorList>
    </citation>
    <scope>NUCLEOTIDE SEQUENCE</scope>
</reference>
<evidence type="ECO:0000256" key="10">
    <source>
        <dbReference type="ARBA" id="ARBA00023002"/>
    </source>
</evidence>